<evidence type="ECO:0000313" key="2">
    <source>
        <dbReference type="EMBL" id="KKM25769.1"/>
    </source>
</evidence>
<sequence>MFTDDVLKVIEPRFVSAQLAYAWYQSLPLPGFGGRTAMQLVAEDRTREVLEYLDAVDAGVYA</sequence>
<reference evidence="2" key="1">
    <citation type="journal article" date="2015" name="Nature">
        <title>Complex archaea that bridge the gap between prokaryotes and eukaryotes.</title>
        <authorList>
            <person name="Spang A."/>
            <person name="Saw J.H."/>
            <person name="Jorgensen S.L."/>
            <person name="Zaremba-Niedzwiedzka K."/>
            <person name="Martijn J."/>
            <person name="Lind A.E."/>
            <person name="van Eijk R."/>
            <person name="Schleper C."/>
            <person name="Guy L."/>
            <person name="Ettema T.J."/>
        </authorList>
    </citation>
    <scope>NUCLEOTIDE SEQUENCE</scope>
</reference>
<dbReference type="EMBL" id="LAZR01012646">
    <property type="protein sequence ID" value="KKM25769.1"/>
    <property type="molecule type" value="Genomic_DNA"/>
</dbReference>
<accession>A0A0F9J025</accession>
<dbReference type="Pfam" id="PF09722">
    <property type="entry name" value="Xre_MbcA_ParS_C"/>
    <property type="match status" value="1"/>
</dbReference>
<dbReference type="InterPro" id="IPR024467">
    <property type="entry name" value="Xre/MbcA/ParS-like_toxin-bd"/>
</dbReference>
<dbReference type="AlphaFoldDB" id="A0A0F9J025"/>
<feature type="domain" description="Antitoxin Xre/MbcA/ParS-like toxin-binding" evidence="1">
    <location>
        <begin position="17"/>
        <end position="59"/>
    </location>
</feature>
<organism evidence="2">
    <name type="scientific">marine sediment metagenome</name>
    <dbReference type="NCBI Taxonomy" id="412755"/>
    <lineage>
        <taxon>unclassified sequences</taxon>
        <taxon>metagenomes</taxon>
        <taxon>ecological metagenomes</taxon>
    </lineage>
</organism>
<proteinExistence type="predicted"/>
<comment type="caution">
    <text evidence="2">The sequence shown here is derived from an EMBL/GenBank/DDBJ whole genome shotgun (WGS) entry which is preliminary data.</text>
</comment>
<evidence type="ECO:0000259" key="1">
    <source>
        <dbReference type="Pfam" id="PF09722"/>
    </source>
</evidence>
<gene>
    <name evidence="2" type="ORF">LCGC14_1591650</name>
</gene>
<name>A0A0F9J025_9ZZZZ</name>
<protein>
    <recommendedName>
        <fullName evidence="1">Antitoxin Xre/MbcA/ParS-like toxin-binding domain-containing protein</fullName>
    </recommendedName>
</protein>